<dbReference type="AlphaFoldDB" id="A0A2G4F094"/>
<accession>A0A2G4F094</accession>
<organism evidence="2 3">
    <name type="scientific">Tychonema bourrellyi FEM_GT703</name>
    <dbReference type="NCBI Taxonomy" id="2040638"/>
    <lineage>
        <taxon>Bacteria</taxon>
        <taxon>Bacillati</taxon>
        <taxon>Cyanobacteriota</taxon>
        <taxon>Cyanophyceae</taxon>
        <taxon>Oscillatoriophycideae</taxon>
        <taxon>Oscillatoriales</taxon>
        <taxon>Microcoleaceae</taxon>
        <taxon>Tychonema</taxon>
    </lineage>
</organism>
<proteinExistence type="predicted"/>
<protein>
    <recommendedName>
        <fullName evidence="4">Primosomal protein</fullName>
    </recommendedName>
</protein>
<evidence type="ECO:0000256" key="1">
    <source>
        <dbReference type="SAM" id="Coils"/>
    </source>
</evidence>
<gene>
    <name evidence="2" type="ORF">CP500_012395</name>
</gene>
<feature type="coiled-coil region" evidence="1">
    <location>
        <begin position="281"/>
        <end position="308"/>
    </location>
</feature>
<keyword evidence="1" id="KW-0175">Coiled coil</keyword>
<keyword evidence="3" id="KW-1185">Reference proteome</keyword>
<evidence type="ECO:0008006" key="4">
    <source>
        <dbReference type="Google" id="ProtNLM"/>
    </source>
</evidence>
<sequence length="318" mass="36317">MVGSRERIEQDLAALDESLTAFDLEFRSTYESYLTALGQAVRQQLILASYHLCTQVMPDAFLKLSFNERQKMQHSVRLLAAISQEKLRSLATQEQAVETIEEDLEEDLEEDDDDDEIEEYDEMAEYENRQEDDNIDDNRDIEEQEDSIIHYQFPAKNHELPLPTNSPETLARWQRHLEKAIFNIIKLLSRDTNRLLQQSGILPNQLPQQILEAAYQAESSGESVAGPPNLLNIIIETGTSSKSGKLGETRGNTAIQITAIKLRLSEIEFADAATSAGRQQIRNLSMRLNTLGRDYQKKQRELAVVQAESAWRSSWFED</sequence>
<evidence type="ECO:0000313" key="3">
    <source>
        <dbReference type="Proteomes" id="UP000226442"/>
    </source>
</evidence>
<dbReference type="Proteomes" id="UP000226442">
    <property type="component" value="Unassembled WGS sequence"/>
</dbReference>
<name>A0A2G4F094_9CYAN</name>
<evidence type="ECO:0000313" key="2">
    <source>
        <dbReference type="EMBL" id="PHX55176.1"/>
    </source>
</evidence>
<reference evidence="2" key="1">
    <citation type="submission" date="2017-10" db="EMBL/GenBank/DDBJ databases">
        <title>Draft genome sequence of the planktic cyanobacteria Tychonema bourrellyi isolated from alpine lentic freshwater.</title>
        <authorList>
            <person name="Tett A."/>
            <person name="Armanini F."/>
            <person name="Asnicar F."/>
            <person name="Boscaini A."/>
            <person name="Pasolli E."/>
            <person name="Zolfo M."/>
            <person name="Donati C."/>
            <person name="Salmaso N."/>
            <person name="Segata N."/>
        </authorList>
    </citation>
    <scope>NUCLEOTIDE SEQUENCE</scope>
    <source>
        <strain evidence="2">FEM_GT703</strain>
    </source>
</reference>
<comment type="caution">
    <text evidence="2">The sequence shown here is derived from an EMBL/GenBank/DDBJ whole genome shotgun (WGS) entry which is preliminary data.</text>
</comment>
<dbReference type="EMBL" id="NXIB02000063">
    <property type="protein sequence ID" value="PHX55176.1"/>
    <property type="molecule type" value="Genomic_DNA"/>
</dbReference>
<dbReference type="RefSeq" id="WP_096828145.1">
    <property type="nucleotide sequence ID" value="NZ_NXIB02000063.1"/>
</dbReference>
<dbReference type="OrthoDB" id="421643at2"/>